<dbReference type="Proteomes" id="UP000286716">
    <property type="component" value="Unassembled WGS sequence"/>
</dbReference>
<comment type="caution">
    <text evidence="2">The sequence shown here is derived from an EMBL/GenBank/DDBJ whole genome shotgun (WGS) entry which is preliminary data.</text>
</comment>
<keyword evidence="3" id="KW-1185">Reference proteome</keyword>
<evidence type="ECO:0000313" key="3">
    <source>
        <dbReference type="Proteomes" id="UP000286716"/>
    </source>
</evidence>
<reference evidence="2 3" key="1">
    <citation type="submission" date="2018-05" db="EMBL/GenBank/DDBJ databases">
        <title>Evolution of GPA BGCs.</title>
        <authorList>
            <person name="Waglechner N."/>
            <person name="Wright G.D."/>
        </authorList>
    </citation>
    <scope>NUCLEOTIDE SEQUENCE [LARGE SCALE GENOMIC DNA]</scope>
    <source>
        <strain evidence="2 3">DSM 5908</strain>
    </source>
</reference>
<dbReference type="RefSeq" id="WP_020642874.1">
    <property type="nucleotide sequence ID" value="NZ_QHHU01000032.1"/>
</dbReference>
<gene>
    <name evidence="2" type="ORF">DMA12_23215</name>
</gene>
<dbReference type="Pfam" id="PF01455">
    <property type="entry name" value="HupF_HypC"/>
    <property type="match status" value="1"/>
</dbReference>
<evidence type="ECO:0000313" key="2">
    <source>
        <dbReference type="EMBL" id="RSM41861.1"/>
    </source>
</evidence>
<dbReference type="AlphaFoldDB" id="A0A428WFL6"/>
<dbReference type="EMBL" id="QHHU01000032">
    <property type="protein sequence ID" value="RSM41861.1"/>
    <property type="molecule type" value="Genomic_DNA"/>
</dbReference>
<dbReference type="InterPro" id="IPR001109">
    <property type="entry name" value="Hydrogenase_HupF/HypC"/>
</dbReference>
<protein>
    <submittedName>
        <fullName evidence="2">Hydrogenase assembly protein HupF</fullName>
    </submittedName>
</protein>
<comment type="similarity">
    <text evidence="1">Belongs to the HupF/HypC family.</text>
</comment>
<dbReference type="Gene3D" id="2.30.30.140">
    <property type="match status" value="1"/>
</dbReference>
<dbReference type="SUPFAM" id="SSF159127">
    <property type="entry name" value="HupF/HypC-like"/>
    <property type="match status" value="1"/>
</dbReference>
<dbReference type="OrthoDB" id="3394503at2"/>
<sequence length="78" mass="8145">MSARDADREAGPVCHDGVCITCSDTAVEVTVVELLEHELAVVDTGSTREEVSVALVEAGVGDRVLVHAGEAIARLEKS</sequence>
<evidence type="ECO:0000256" key="1">
    <source>
        <dbReference type="ARBA" id="ARBA00006018"/>
    </source>
</evidence>
<accession>A0A428WFL6</accession>
<proteinExistence type="inferred from homology"/>
<organism evidence="2 3">
    <name type="scientific">Amycolatopsis balhimycina DSM 5908</name>
    <dbReference type="NCBI Taxonomy" id="1081091"/>
    <lineage>
        <taxon>Bacteria</taxon>
        <taxon>Bacillati</taxon>
        <taxon>Actinomycetota</taxon>
        <taxon>Actinomycetes</taxon>
        <taxon>Pseudonocardiales</taxon>
        <taxon>Pseudonocardiaceae</taxon>
        <taxon>Amycolatopsis</taxon>
    </lineage>
</organism>
<name>A0A428WFL6_AMYBA</name>